<keyword evidence="4" id="KW-1185">Reference proteome</keyword>
<dbReference type="SUPFAM" id="SSF52540">
    <property type="entry name" value="P-loop containing nucleoside triphosphate hydrolases"/>
    <property type="match status" value="1"/>
</dbReference>
<dbReference type="InterPro" id="IPR027417">
    <property type="entry name" value="P-loop_NTPase"/>
</dbReference>
<dbReference type="PANTHER" id="PTHR30121">
    <property type="entry name" value="UNCHARACTERIZED PROTEIN YJGR-RELATED"/>
    <property type="match status" value="1"/>
</dbReference>
<dbReference type="EMBL" id="CP026995">
    <property type="protein sequence ID" value="QLH07102.1"/>
    <property type="molecule type" value="Genomic_DNA"/>
</dbReference>
<dbReference type="InterPro" id="IPR032689">
    <property type="entry name" value="TraG-D_C"/>
</dbReference>
<evidence type="ECO:0000259" key="2">
    <source>
        <dbReference type="Pfam" id="PF12696"/>
    </source>
</evidence>
<dbReference type="OrthoDB" id="107033at2157"/>
<dbReference type="Proteomes" id="UP000509478">
    <property type="component" value="Chromosome"/>
</dbReference>
<dbReference type="InterPro" id="IPR002789">
    <property type="entry name" value="HerA_central"/>
</dbReference>
<dbReference type="PANTHER" id="PTHR30121:SF6">
    <property type="entry name" value="SLR6007 PROTEIN"/>
    <property type="match status" value="1"/>
</dbReference>
<organism evidence="3 4">
    <name type="scientific">Nitrosopumilus ureiphilus</name>
    <dbReference type="NCBI Taxonomy" id="1470067"/>
    <lineage>
        <taxon>Archaea</taxon>
        <taxon>Nitrososphaerota</taxon>
        <taxon>Nitrososphaeria</taxon>
        <taxon>Nitrosopumilales</taxon>
        <taxon>Nitrosopumilaceae</taxon>
        <taxon>Nitrosopumilus</taxon>
    </lineage>
</organism>
<dbReference type="CDD" id="cd01127">
    <property type="entry name" value="TrwB_TraG_TraD_VirD4"/>
    <property type="match status" value="1"/>
</dbReference>
<name>A0A7D5RBM4_9ARCH</name>
<dbReference type="AlphaFoldDB" id="A0A7D5RBM4"/>
<gene>
    <name evidence="3" type="ORF">C5F50_08475</name>
</gene>
<evidence type="ECO:0000313" key="4">
    <source>
        <dbReference type="Proteomes" id="UP000509478"/>
    </source>
</evidence>
<dbReference type="Pfam" id="PF01935">
    <property type="entry name" value="DUF87"/>
    <property type="match status" value="1"/>
</dbReference>
<dbReference type="Pfam" id="PF12696">
    <property type="entry name" value="TraG-D_C"/>
    <property type="match status" value="1"/>
</dbReference>
<dbReference type="GeneID" id="56068129"/>
<protein>
    <submittedName>
        <fullName evidence="3">Uncharacterized protein</fullName>
    </submittedName>
</protein>
<dbReference type="KEGG" id="nue:C5F50_08475"/>
<accession>A0A7D5RBM4</accession>
<feature type="domain" description="Helicase HerA central" evidence="1">
    <location>
        <begin position="402"/>
        <end position="648"/>
    </location>
</feature>
<dbReference type="InterPro" id="IPR051162">
    <property type="entry name" value="T4SS_component"/>
</dbReference>
<sequence length="1047" mass="120691">MGSDKWRLGNSKKQNGQLDQTKEFLDTANKLRCSLVTVPVSINEKTAIIAAGGIVGTGIRSFELWWDGQKRELSLVLVAEKYDLDSFKQSFSNMYPNAGFADLGVVTPNWFDKNENYQIFDIGTYHGHYAAVFDQARAHEIITQISNTIQISKFAWIQFTFKYHNFTKFFLRHVARLNKKFAEISSKKYVSTKDLIFNPYKVPGNHPELQSDFYNNYNTLLKHSTTKMQGSHALMSIRGLIQSDHELDLNFDEIESMPVESIISNHERLTKYKYRHGDFFTSNPKKQKHIKIGKNKTKKQRIDIFPSRLLPDPAPCIYNALDVYFEKGIFGYRDRKPLPFLILNPSEIPLFIHLPTPTIPNIKTTRSVMVPQQWSGKMGISLGLFKRGDATALGRKLGDIFGQLVKSSDAHASVVSTDDFSRHMYAVGATGTGKTSLIRLISKHLEMLNLDGTFPNSFIYLDPKGDDSFKFFQQCQKESIDAKHVHFLDPSLTKFSINPLELPLHIPQEREQVVSRYVGYFMEIVKEWYGQNQVFVQMERIFRALLYYLYTGNDAPTFLDIHNIVTRIQEDGEDILQEIFHSIGKPDSEMKQALESIASMRGDSFTPLLNRVEQFATDPILKQIFCVPHGTVNFTDLISPGHYTVVRVSALNIPHHVQPLAIQAFIIKLWFTIQERAAKVPDEKDRTQVVLALDEFQIVKNLQVLPLILSHARSYRLGLILAHQTTAQINDKLLEEITGNCGTQFAGKVSGRDARRIAQIWDPQFSKEIQQQLASQEDFHWTIKMRAEPGIEQPAPAQFWLHYPPKLNMDDKQRDEFIEDQRQKYGYGIVEGSFLNKALSQNIRWYRNLSVEFREKPEWYVLLILRHDALNLKSITEQYLDGTTARDQVKKILRSLMRKKLVICTDSRKTLYTISKQAYSTYFDYSFEDIGTANDIELLASDIAEMYLKKKHFVAVANQKVKKGKLRTDLVAYHYESDTPISVEIESYSEVESHPEHVLLNMKKWPDLGFKRCHIWSRNPKLQRIYDAKLSDKEKKLVTALVYKPMK</sequence>
<proteinExistence type="predicted"/>
<evidence type="ECO:0000313" key="3">
    <source>
        <dbReference type="EMBL" id="QLH07102.1"/>
    </source>
</evidence>
<feature type="domain" description="TraD/TraG TraM recognition site" evidence="2">
    <location>
        <begin position="689"/>
        <end position="751"/>
    </location>
</feature>
<dbReference type="RefSeq" id="WP_179370966.1">
    <property type="nucleotide sequence ID" value="NZ_CP026995.1"/>
</dbReference>
<evidence type="ECO:0000259" key="1">
    <source>
        <dbReference type="Pfam" id="PF01935"/>
    </source>
</evidence>
<dbReference type="Gene3D" id="3.40.50.300">
    <property type="entry name" value="P-loop containing nucleotide triphosphate hydrolases"/>
    <property type="match status" value="2"/>
</dbReference>
<reference evidence="3 4" key="1">
    <citation type="submission" date="2018-02" db="EMBL/GenBank/DDBJ databases">
        <title>Complete genome of Nitrosopumilus ureaphilus PS0.</title>
        <authorList>
            <person name="Qin W."/>
            <person name="Zheng Y."/>
            <person name="Stahl D.A."/>
        </authorList>
    </citation>
    <scope>NUCLEOTIDE SEQUENCE [LARGE SCALE GENOMIC DNA]</scope>
    <source>
        <strain evidence="3 4">PS0</strain>
    </source>
</reference>